<name>A0A7M7L044_VARDE</name>
<comment type="function">
    <text evidence="6">Choline transporter.</text>
</comment>
<dbReference type="OMA" id="FWFVACT"/>
<comment type="subcellular location">
    <subcellularLocation>
        <location evidence="6">Cell membrane</location>
        <topology evidence="6">Multi-pass membrane protein</topology>
    </subcellularLocation>
    <subcellularLocation>
        <location evidence="1">Membrane</location>
        <topology evidence="1">Multi-pass membrane protein</topology>
    </subcellularLocation>
</comment>
<dbReference type="RefSeq" id="XP_022673527.1">
    <property type="nucleotide sequence ID" value="XM_022817792.1"/>
</dbReference>
<dbReference type="Pfam" id="PF04515">
    <property type="entry name" value="Choline_transpo"/>
    <property type="match status" value="1"/>
</dbReference>
<protein>
    <recommendedName>
        <fullName evidence="6">Choline transporter-like protein</fullName>
    </recommendedName>
</protein>
<comment type="similarity">
    <text evidence="2 6">Belongs to the CTL (choline transporter-like) family.</text>
</comment>
<feature type="transmembrane region" description="Helical" evidence="6">
    <location>
        <begin position="309"/>
        <end position="334"/>
    </location>
</feature>
<feature type="transmembrane region" description="Helical" evidence="6">
    <location>
        <begin position="522"/>
        <end position="542"/>
    </location>
</feature>
<dbReference type="Proteomes" id="UP000594260">
    <property type="component" value="Unplaced"/>
</dbReference>
<keyword evidence="3 6" id="KW-0812">Transmembrane</keyword>
<feature type="transmembrane region" description="Helical" evidence="6">
    <location>
        <begin position="554"/>
        <end position="575"/>
    </location>
</feature>
<dbReference type="EnsemblMetazoa" id="XM_022817793">
    <property type="protein sequence ID" value="XP_022673528"/>
    <property type="gene ID" value="LOC111255634"/>
</dbReference>
<dbReference type="GO" id="GO:0005886">
    <property type="term" value="C:plasma membrane"/>
    <property type="evidence" value="ECO:0007669"/>
    <property type="project" value="UniProtKB-SubCell"/>
</dbReference>
<dbReference type="InterPro" id="IPR007603">
    <property type="entry name" value="Choline_transptr-like"/>
</dbReference>
<dbReference type="RefSeq" id="XP_022673528.1">
    <property type="nucleotide sequence ID" value="XM_022817793.1"/>
</dbReference>
<evidence type="ECO:0000313" key="8">
    <source>
        <dbReference type="EnsemblMetazoa" id="XP_022673527"/>
    </source>
</evidence>
<evidence type="ECO:0000256" key="7">
    <source>
        <dbReference type="SAM" id="MobiDB-lite"/>
    </source>
</evidence>
<feature type="transmembrane region" description="Helical" evidence="6">
    <location>
        <begin position="35"/>
        <end position="56"/>
    </location>
</feature>
<reference evidence="8" key="1">
    <citation type="submission" date="2021-01" db="UniProtKB">
        <authorList>
            <consortium name="EnsemblMetazoa"/>
        </authorList>
    </citation>
    <scope>IDENTIFICATION</scope>
</reference>
<feature type="transmembrane region" description="Helical" evidence="6">
    <location>
        <begin position="222"/>
        <end position="246"/>
    </location>
</feature>
<dbReference type="AlphaFoldDB" id="A0A7M7L044"/>
<evidence type="ECO:0000256" key="5">
    <source>
        <dbReference type="ARBA" id="ARBA00023136"/>
    </source>
</evidence>
<feature type="transmembrane region" description="Helical" evidence="6">
    <location>
        <begin position="198"/>
        <end position="216"/>
    </location>
</feature>
<keyword evidence="9" id="KW-1185">Reference proteome</keyword>
<dbReference type="OrthoDB" id="420519at2759"/>
<sequence length="637" mass="71953">MGCRCDTRVYSAEEKKPAPDVLAKGLSQGRNCTNMTWIVVLVLYSALMLFVSIEAIRLANPWKFIYGTDSNRDVCGMRNRVSGNDLTSKPFLYQETSSCVTTCPLGYVVSRLQRCVRDATYFRNLSGAVESSERPVDSSHHIQQQHREQRQRRELRQMSPVSQDAIYRFSILPGKQGKQMEGLLESIVQNISLCRLELFYMCLIAVGCSVFIVLLLRFLTNLIVWFFLLTITALSIGSTIFLWLQYDLKQRRKEPSHLFYYGAISSTVGAAVYLLILFVLRKRIHLTATLFQEAGRALSSLPLLFLQPLWTLVVSIGFSALWLYSFMFVVAAAADVQRKREDEGYNHTLGQMVYTSSPSYDKHLANIFMCGPWLHLLGLLWWTRIFLACQHFIIAGSVASWYFSRYKNALGFPILRATSILVAYHLGSIILGSLLTSLMQLLRITLAVASKIAAHNRCSHCCTVCCSCCLAIFERFLKYINRNAYILISIHGYPFCEAAHEAFGLLSSNILRLSAINSVGDFILFLGKVAVVAASVIFGLEMQQAGEMQEMGVSYYWVPILLGAIFAWLIADYFLAVYEMVIDTVFLCFCEDTRLHDGTTQPYYMGASLMAFVNKGRRKKRKVSTESAVTVMTPISE</sequence>
<feature type="compositionally biased region" description="Basic and acidic residues" evidence="7">
    <location>
        <begin position="132"/>
        <end position="156"/>
    </location>
</feature>
<evidence type="ECO:0000313" key="9">
    <source>
        <dbReference type="Proteomes" id="UP000594260"/>
    </source>
</evidence>
<keyword evidence="4 6" id="KW-1133">Transmembrane helix</keyword>
<dbReference type="GO" id="GO:0022857">
    <property type="term" value="F:transmembrane transporter activity"/>
    <property type="evidence" value="ECO:0007669"/>
    <property type="project" value="UniProtKB-UniRule"/>
</dbReference>
<accession>A0A7M7L044</accession>
<keyword evidence="5 6" id="KW-0472">Membrane</keyword>
<evidence type="ECO:0000256" key="6">
    <source>
        <dbReference type="RuleBase" id="RU368066"/>
    </source>
</evidence>
<evidence type="ECO:0000256" key="3">
    <source>
        <dbReference type="ARBA" id="ARBA00022692"/>
    </source>
</evidence>
<proteinExistence type="inferred from homology"/>
<dbReference type="EnsemblMetazoa" id="XM_022817792">
    <property type="protein sequence ID" value="XP_022673527"/>
    <property type="gene ID" value="LOC111255634"/>
</dbReference>
<feature type="transmembrane region" description="Helical" evidence="6">
    <location>
        <begin position="258"/>
        <end position="280"/>
    </location>
</feature>
<evidence type="ECO:0000256" key="2">
    <source>
        <dbReference type="ARBA" id="ARBA00007168"/>
    </source>
</evidence>
<dbReference type="GeneID" id="111255634"/>
<dbReference type="InParanoid" id="A0A7M7L044"/>
<feature type="transmembrane region" description="Helical" evidence="6">
    <location>
        <begin position="379"/>
        <end position="403"/>
    </location>
</feature>
<evidence type="ECO:0000256" key="4">
    <source>
        <dbReference type="ARBA" id="ARBA00022989"/>
    </source>
</evidence>
<feature type="region of interest" description="Disordered" evidence="7">
    <location>
        <begin position="132"/>
        <end position="158"/>
    </location>
</feature>
<organism evidence="8 9">
    <name type="scientific">Varroa destructor</name>
    <name type="common">Honeybee mite</name>
    <dbReference type="NCBI Taxonomy" id="109461"/>
    <lineage>
        <taxon>Eukaryota</taxon>
        <taxon>Metazoa</taxon>
        <taxon>Ecdysozoa</taxon>
        <taxon>Arthropoda</taxon>
        <taxon>Chelicerata</taxon>
        <taxon>Arachnida</taxon>
        <taxon>Acari</taxon>
        <taxon>Parasitiformes</taxon>
        <taxon>Mesostigmata</taxon>
        <taxon>Gamasina</taxon>
        <taxon>Dermanyssoidea</taxon>
        <taxon>Varroidae</taxon>
        <taxon>Varroa</taxon>
    </lineage>
</organism>
<dbReference type="KEGG" id="vde:111255634"/>
<evidence type="ECO:0000256" key="1">
    <source>
        <dbReference type="ARBA" id="ARBA00004141"/>
    </source>
</evidence>
<dbReference type="PANTHER" id="PTHR12385:SF96">
    <property type="entry name" value="CHOLINE TRANSPORTER-LIKE PROTEIN"/>
    <property type="match status" value="1"/>
</dbReference>
<feature type="transmembrane region" description="Helical" evidence="6">
    <location>
        <begin position="423"/>
        <end position="442"/>
    </location>
</feature>
<dbReference type="PANTHER" id="PTHR12385">
    <property type="entry name" value="CHOLINE TRANSPORTER-LIKE (SLC FAMILY 44)"/>
    <property type="match status" value="1"/>
</dbReference>